<dbReference type="InterPro" id="IPR005180">
    <property type="entry name" value="DUF302"/>
</dbReference>
<dbReference type="GeneID" id="91975994"/>
<dbReference type="RefSeq" id="WP_368410928.1">
    <property type="nucleotide sequence ID" value="NZ_CP119993.1"/>
</dbReference>
<dbReference type="InterPro" id="IPR035923">
    <property type="entry name" value="TT1751-like_sf"/>
</dbReference>
<name>A0ABD6AF06_9EURY</name>
<organism evidence="2 3">
    <name type="scientific">Halomarina halobia</name>
    <dbReference type="NCBI Taxonomy" id="3033386"/>
    <lineage>
        <taxon>Archaea</taxon>
        <taxon>Methanobacteriati</taxon>
        <taxon>Methanobacteriota</taxon>
        <taxon>Stenosarchaea group</taxon>
        <taxon>Halobacteria</taxon>
        <taxon>Halobacteriales</taxon>
        <taxon>Natronomonadaceae</taxon>
        <taxon>Halomarina</taxon>
    </lineage>
</organism>
<dbReference type="Proteomes" id="UP001596547">
    <property type="component" value="Unassembled WGS sequence"/>
</dbReference>
<evidence type="ECO:0000313" key="3">
    <source>
        <dbReference type="Proteomes" id="UP001596547"/>
    </source>
</evidence>
<protein>
    <submittedName>
        <fullName evidence="2">DUF302 domain-containing protein</fullName>
    </submittedName>
</protein>
<gene>
    <name evidence="2" type="ORF">ACFQPE_20505</name>
</gene>
<evidence type="ECO:0000259" key="1">
    <source>
        <dbReference type="Pfam" id="PF03625"/>
    </source>
</evidence>
<dbReference type="AlphaFoldDB" id="A0ABD6AF06"/>
<dbReference type="Pfam" id="PF03625">
    <property type="entry name" value="DUF302"/>
    <property type="match status" value="1"/>
</dbReference>
<comment type="caution">
    <text evidence="2">The sequence shown here is derived from an EMBL/GenBank/DDBJ whole genome shotgun (WGS) entry which is preliminary data.</text>
</comment>
<sequence>MLIFGNPEIGTPLMEASRTVAIDLP</sequence>
<evidence type="ECO:0000313" key="2">
    <source>
        <dbReference type="EMBL" id="MFC7319154.1"/>
    </source>
</evidence>
<proteinExistence type="predicted"/>
<reference evidence="2 3" key="1">
    <citation type="journal article" date="2019" name="Int. J. Syst. Evol. Microbiol.">
        <title>The Global Catalogue of Microorganisms (GCM) 10K type strain sequencing project: providing services to taxonomists for standard genome sequencing and annotation.</title>
        <authorList>
            <consortium name="The Broad Institute Genomics Platform"/>
            <consortium name="The Broad Institute Genome Sequencing Center for Infectious Disease"/>
            <person name="Wu L."/>
            <person name="Ma J."/>
        </authorList>
    </citation>
    <scope>NUCLEOTIDE SEQUENCE [LARGE SCALE GENOMIC DNA]</scope>
    <source>
        <strain evidence="2 3">PSR21</strain>
    </source>
</reference>
<dbReference type="SUPFAM" id="SSF103247">
    <property type="entry name" value="TT1751-like"/>
    <property type="match status" value="1"/>
</dbReference>
<accession>A0ABD6AF06</accession>
<dbReference type="EMBL" id="JBHTBF010000003">
    <property type="protein sequence ID" value="MFC7319154.1"/>
    <property type="molecule type" value="Genomic_DNA"/>
</dbReference>
<keyword evidence="3" id="KW-1185">Reference proteome</keyword>
<feature type="domain" description="DUF302" evidence="1">
    <location>
        <begin position="1"/>
        <end position="25"/>
    </location>
</feature>